<dbReference type="AlphaFoldDB" id="A0A6P1CFG4"/>
<evidence type="ECO:0000313" key="2">
    <source>
        <dbReference type="EMBL" id="MBB6495452.1"/>
    </source>
</evidence>
<reference evidence="2 5" key="2">
    <citation type="submission" date="2020-08" db="EMBL/GenBank/DDBJ databases">
        <title>Genomic Encyclopedia of Type Strains, Phase IV (KMG-V): Genome sequencing to study the core and pangenomes of soil and plant-associated prokaryotes.</title>
        <authorList>
            <person name="Whitman W."/>
        </authorList>
    </citation>
    <scope>NUCLEOTIDE SEQUENCE [LARGE SCALE GENOMIC DNA]</scope>
    <source>
        <strain evidence="2 5">SEMIA 4059</strain>
    </source>
</reference>
<dbReference type="EMBL" id="JACHBF010000030">
    <property type="protein sequence ID" value="MBB6495452.1"/>
    <property type="molecule type" value="Genomic_DNA"/>
</dbReference>
<feature type="transmembrane region" description="Helical" evidence="1">
    <location>
        <begin position="40"/>
        <end position="60"/>
    </location>
</feature>
<proteinExistence type="predicted"/>
<keyword evidence="1" id="KW-0472">Membrane</keyword>
<evidence type="ECO:0000313" key="3">
    <source>
        <dbReference type="EMBL" id="NEV14503.1"/>
    </source>
</evidence>
<evidence type="ECO:0000313" key="4">
    <source>
        <dbReference type="Proteomes" id="UP000471190"/>
    </source>
</evidence>
<dbReference type="Proteomes" id="UP000526625">
    <property type="component" value="Unassembled WGS sequence"/>
</dbReference>
<keyword evidence="1" id="KW-1133">Transmembrane helix</keyword>
<dbReference type="EMBL" id="JAADZA010000045">
    <property type="protein sequence ID" value="NEV14503.1"/>
    <property type="molecule type" value="Genomic_DNA"/>
</dbReference>
<dbReference type="RefSeq" id="WP_015340473.1">
    <property type="nucleotide sequence ID" value="NZ_JAADZA010000045.1"/>
</dbReference>
<evidence type="ECO:0000313" key="5">
    <source>
        <dbReference type="Proteomes" id="UP000526625"/>
    </source>
</evidence>
<evidence type="ECO:0000256" key="1">
    <source>
        <dbReference type="SAM" id="Phobius"/>
    </source>
</evidence>
<protein>
    <submittedName>
        <fullName evidence="3">Uncharacterized protein</fullName>
    </submittedName>
</protein>
<organism evidence="3 4">
    <name type="scientific">Rhizobium tropici</name>
    <dbReference type="NCBI Taxonomy" id="398"/>
    <lineage>
        <taxon>Bacteria</taxon>
        <taxon>Pseudomonadati</taxon>
        <taxon>Pseudomonadota</taxon>
        <taxon>Alphaproteobacteria</taxon>
        <taxon>Hyphomicrobiales</taxon>
        <taxon>Rhizobiaceae</taxon>
        <taxon>Rhizobium/Agrobacterium group</taxon>
        <taxon>Rhizobium</taxon>
    </lineage>
</organism>
<name>A0A6P1CFG4_RHITR</name>
<reference evidence="3 4" key="1">
    <citation type="submission" date="2020-02" db="EMBL/GenBank/DDBJ databases">
        <title>Draft genome sequence of Rhizobium tropici.</title>
        <authorList>
            <person name="Khayi S."/>
            <person name="Jemo M."/>
        </authorList>
    </citation>
    <scope>NUCLEOTIDE SEQUENCE [LARGE SCALE GENOMIC DNA]</scope>
    <source>
        <strain evidence="3 4">A12</strain>
    </source>
</reference>
<gene>
    <name evidence="2" type="ORF">GGD45_005917</name>
    <name evidence="3" type="ORF">GXW80_26335</name>
</gene>
<keyword evidence="5" id="KW-1185">Reference proteome</keyword>
<sequence length="80" mass="8732">MANGLNIYPAFQSGTSRHLARSQCSQEGKMERNPQARHRMMIFVAAIFIIACCIAVYFAFEFHPGEPALPATGVVSTSGQ</sequence>
<comment type="caution">
    <text evidence="3">The sequence shown here is derived from an EMBL/GenBank/DDBJ whole genome shotgun (WGS) entry which is preliminary data.</text>
</comment>
<accession>A0A6P1CFG4</accession>
<keyword evidence="1" id="KW-0812">Transmembrane</keyword>
<dbReference type="Proteomes" id="UP000471190">
    <property type="component" value="Unassembled WGS sequence"/>
</dbReference>